<dbReference type="RefSeq" id="WP_039336184.1">
    <property type="nucleotide sequence ID" value="NZ_JTJJ01000118.1"/>
</dbReference>
<name>A0A0B1R1W7_9GAMM</name>
<dbReference type="InterPro" id="IPR035069">
    <property type="entry name" value="TTHA1013/TTHA0281-like"/>
</dbReference>
<evidence type="ECO:0000259" key="1">
    <source>
        <dbReference type="Pfam" id="PF15919"/>
    </source>
</evidence>
<dbReference type="SUPFAM" id="SSF47598">
    <property type="entry name" value="Ribbon-helix-helix"/>
    <property type="match status" value="1"/>
</dbReference>
<dbReference type="Gene3D" id="3.30.160.250">
    <property type="match status" value="1"/>
</dbReference>
<protein>
    <submittedName>
        <fullName evidence="2">Phage-like protein</fullName>
    </submittedName>
</protein>
<comment type="caution">
    <text evidence="2">The sequence shown here is derived from an EMBL/GenBank/DDBJ whole genome shotgun (WGS) entry which is preliminary data.</text>
</comment>
<dbReference type="GO" id="GO:0043565">
    <property type="term" value="F:sequence-specific DNA binding"/>
    <property type="evidence" value="ECO:0007669"/>
    <property type="project" value="UniProtKB-ARBA"/>
</dbReference>
<dbReference type="EMBL" id="JTJJ01000118">
    <property type="protein sequence ID" value="KHJ65641.1"/>
    <property type="molecule type" value="Genomic_DNA"/>
</dbReference>
<dbReference type="InterPro" id="IPR031807">
    <property type="entry name" value="HicB-like"/>
</dbReference>
<dbReference type="GO" id="GO:0006355">
    <property type="term" value="P:regulation of DNA-templated transcription"/>
    <property type="evidence" value="ECO:0007669"/>
    <property type="project" value="InterPro"/>
</dbReference>
<evidence type="ECO:0000313" key="3">
    <source>
        <dbReference type="Proteomes" id="UP000030853"/>
    </source>
</evidence>
<accession>A0A0B1R1W7</accession>
<dbReference type="Gene3D" id="1.10.1220.10">
    <property type="entry name" value="Met repressor-like"/>
    <property type="match status" value="1"/>
</dbReference>
<reference evidence="2 3" key="1">
    <citation type="submission" date="2014-11" db="EMBL/GenBank/DDBJ databases">
        <title>Genome sequencing of Pantoea rodasii ND03.</title>
        <authorList>
            <person name="Muhamad Yunos N.Y."/>
            <person name="Chan K.-G."/>
        </authorList>
    </citation>
    <scope>NUCLEOTIDE SEQUENCE [LARGE SCALE GENOMIC DNA]</scope>
    <source>
        <strain evidence="2 3">ND03</strain>
    </source>
</reference>
<dbReference type="InterPro" id="IPR010985">
    <property type="entry name" value="Ribbon_hlx_hlx"/>
</dbReference>
<feature type="domain" description="HicB-like antitoxin of toxin-antitoxin system" evidence="1">
    <location>
        <begin position="3"/>
        <end position="127"/>
    </location>
</feature>
<sequence length="135" mass="15088">MRFPVYLHKTEDNSWSGFVTDVEGCFFAGRSIDDALNDAFSAIDVHVESLADAGKPIPKTVDIETHIQDEACQGGFWAFVDIDLSRYEGKAVKLNITLPQNLLSKIDSYVESHREYASRSGFLAELARRELAGHH</sequence>
<dbReference type="AlphaFoldDB" id="A0A0B1R1W7"/>
<proteinExistence type="predicted"/>
<dbReference type="Pfam" id="PF15919">
    <property type="entry name" value="HicB_lk_antitox"/>
    <property type="match status" value="1"/>
</dbReference>
<dbReference type="Proteomes" id="UP000030853">
    <property type="component" value="Unassembled WGS sequence"/>
</dbReference>
<evidence type="ECO:0000313" key="2">
    <source>
        <dbReference type="EMBL" id="KHJ65641.1"/>
    </source>
</evidence>
<dbReference type="InterPro" id="IPR013321">
    <property type="entry name" value="Arc_rbn_hlx_hlx"/>
</dbReference>
<gene>
    <name evidence="2" type="ORF">QU24_23495</name>
</gene>
<organism evidence="2 3">
    <name type="scientific">Pantoea rodasii</name>
    <dbReference type="NCBI Taxonomy" id="1076549"/>
    <lineage>
        <taxon>Bacteria</taxon>
        <taxon>Pseudomonadati</taxon>
        <taxon>Pseudomonadota</taxon>
        <taxon>Gammaproteobacteria</taxon>
        <taxon>Enterobacterales</taxon>
        <taxon>Erwiniaceae</taxon>
        <taxon>Pantoea</taxon>
    </lineage>
</organism>
<dbReference type="CDD" id="cd22231">
    <property type="entry name" value="RHH_NikR_HicB-like"/>
    <property type="match status" value="1"/>
</dbReference>
<dbReference type="SUPFAM" id="SSF143100">
    <property type="entry name" value="TTHA1013/TTHA0281-like"/>
    <property type="match status" value="1"/>
</dbReference>